<evidence type="ECO:0000313" key="2">
    <source>
        <dbReference type="Proteomes" id="UP000645217"/>
    </source>
</evidence>
<keyword evidence="2" id="KW-1185">Reference proteome</keyword>
<dbReference type="AlphaFoldDB" id="A0A917RLL5"/>
<name>A0A917RLL5_9ACTN</name>
<accession>A0A917RLL5</accession>
<proteinExistence type="predicted"/>
<organism evidence="1 2">
    <name type="scientific">Sphaerisporangium melleum</name>
    <dbReference type="NCBI Taxonomy" id="321316"/>
    <lineage>
        <taxon>Bacteria</taxon>
        <taxon>Bacillati</taxon>
        <taxon>Actinomycetota</taxon>
        <taxon>Actinomycetes</taxon>
        <taxon>Streptosporangiales</taxon>
        <taxon>Streptosporangiaceae</taxon>
        <taxon>Sphaerisporangium</taxon>
    </lineage>
</organism>
<reference evidence="1" key="2">
    <citation type="submission" date="2020-09" db="EMBL/GenBank/DDBJ databases">
        <authorList>
            <person name="Sun Q."/>
            <person name="Ohkuma M."/>
        </authorList>
    </citation>
    <scope>NUCLEOTIDE SEQUENCE</scope>
    <source>
        <strain evidence="1">JCM 13064</strain>
    </source>
</reference>
<evidence type="ECO:0000313" key="1">
    <source>
        <dbReference type="EMBL" id="GGL14113.1"/>
    </source>
</evidence>
<protein>
    <submittedName>
        <fullName evidence="1">Uncharacterized protein</fullName>
    </submittedName>
</protein>
<sequence length="69" mass="7249">MSDQRRWTSDARETVVSAIGGVAGAVADPREGLRRLAASLLSPKPLAVGAGLALAYVLGWRCGRRTASR</sequence>
<comment type="caution">
    <text evidence="1">The sequence shown here is derived from an EMBL/GenBank/DDBJ whole genome shotgun (WGS) entry which is preliminary data.</text>
</comment>
<dbReference type="RefSeq" id="WP_189166911.1">
    <property type="nucleotide sequence ID" value="NZ_BMNT01000047.1"/>
</dbReference>
<dbReference type="EMBL" id="BMNT01000047">
    <property type="protein sequence ID" value="GGL14113.1"/>
    <property type="molecule type" value="Genomic_DNA"/>
</dbReference>
<gene>
    <name evidence="1" type="ORF">GCM10007964_65130</name>
</gene>
<reference evidence="1" key="1">
    <citation type="journal article" date="2014" name="Int. J. Syst. Evol. Microbiol.">
        <title>Complete genome sequence of Corynebacterium casei LMG S-19264T (=DSM 44701T), isolated from a smear-ripened cheese.</title>
        <authorList>
            <consortium name="US DOE Joint Genome Institute (JGI-PGF)"/>
            <person name="Walter F."/>
            <person name="Albersmeier A."/>
            <person name="Kalinowski J."/>
            <person name="Ruckert C."/>
        </authorList>
    </citation>
    <scope>NUCLEOTIDE SEQUENCE</scope>
    <source>
        <strain evidence="1">JCM 13064</strain>
    </source>
</reference>
<dbReference type="Proteomes" id="UP000645217">
    <property type="component" value="Unassembled WGS sequence"/>
</dbReference>